<evidence type="ECO:0000256" key="1">
    <source>
        <dbReference type="SAM" id="MobiDB-lite"/>
    </source>
</evidence>
<dbReference type="PANTHER" id="PTHR10257:SF3">
    <property type="entry name" value="SERINE_THREONINE-PROTEIN PHOSPHATASE 2A 56 KDA REGULATORY SUBUNIT GAMMA ISOFORM"/>
    <property type="match status" value="1"/>
</dbReference>
<comment type="caution">
    <text evidence="2">The sequence shown here is derived from an EMBL/GenBank/DDBJ whole genome shotgun (WGS) entry which is preliminary data.</text>
</comment>
<gene>
    <name evidence="2" type="ORF">M9Y10_033456</name>
</gene>
<organism evidence="2 3">
    <name type="scientific">Tritrichomonas musculus</name>
    <dbReference type="NCBI Taxonomy" id="1915356"/>
    <lineage>
        <taxon>Eukaryota</taxon>
        <taxon>Metamonada</taxon>
        <taxon>Parabasalia</taxon>
        <taxon>Tritrichomonadida</taxon>
        <taxon>Tritrichomonadidae</taxon>
        <taxon>Tritrichomonas</taxon>
    </lineage>
</organism>
<proteinExistence type="predicted"/>
<feature type="region of interest" description="Disordered" evidence="1">
    <location>
        <begin position="1"/>
        <end position="21"/>
    </location>
</feature>
<feature type="compositionally biased region" description="Low complexity" evidence="1">
    <location>
        <begin position="11"/>
        <end position="21"/>
    </location>
</feature>
<dbReference type="InterPro" id="IPR016024">
    <property type="entry name" value="ARM-type_fold"/>
</dbReference>
<evidence type="ECO:0008006" key="4">
    <source>
        <dbReference type="Google" id="ProtNLM"/>
    </source>
</evidence>
<dbReference type="EMBL" id="JAPFFF010000005">
    <property type="protein sequence ID" value="KAK8888722.1"/>
    <property type="molecule type" value="Genomic_DNA"/>
</dbReference>
<keyword evidence="3" id="KW-1185">Reference proteome</keyword>
<dbReference type="SUPFAM" id="SSF48371">
    <property type="entry name" value="ARM repeat"/>
    <property type="match status" value="1"/>
</dbReference>
<dbReference type="PANTHER" id="PTHR10257">
    <property type="entry name" value="SERINE/THREONINE PROTEIN PHOSPHATASE 2A PP2A REGULATORY SUBUNIT B"/>
    <property type="match status" value="1"/>
</dbReference>
<name>A0ABR2KE56_9EUKA</name>
<dbReference type="Proteomes" id="UP001470230">
    <property type="component" value="Unassembled WGS sequence"/>
</dbReference>
<protein>
    <recommendedName>
        <fullName evidence="4">Phosphoprotein phosphatase</fullName>
    </recommendedName>
</protein>
<evidence type="ECO:0000313" key="2">
    <source>
        <dbReference type="EMBL" id="KAK8888722.1"/>
    </source>
</evidence>
<dbReference type="Pfam" id="PF01603">
    <property type="entry name" value="B56"/>
    <property type="match status" value="1"/>
</dbReference>
<dbReference type="Gene3D" id="1.25.10.10">
    <property type="entry name" value="Leucine-rich Repeat Variant"/>
    <property type="match status" value="1"/>
</dbReference>
<accession>A0ABR2KE56</accession>
<evidence type="ECO:0000313" key="3">
    <source>
        <dbReference type="Proteomes" id="UP001470230"/>
    </source>
</evidence>
<dbReference type="InterPro" id="IPR002554">
    <property type="entry name" value="PP2A_B56"/>
</dbReference>
<dbReference type="InterPro" id="IPR011989">
    <property type="entry name" value="ARM-like"/>
</dbReference>
<sequence length="539" mass="62019">MSQKPVKQAKNNLSPNSNQSLNKEVIDNNQNLSEGNVQSTFSVSASPSNSIIKTYQPIQTPISELDETKTLVHTVSSTIFDIHFLPLIFEPKPLLSEVKGEDFHSIFITKCQQIGQVLDFSNDSNLEEKEAKGMMLDDLLHAVSDPEIVSHLQENEYTALYNCFIKNNVRIMPKPPDIWFAPVCLDFKLDIVEETGWPHLSLMYDVMTAFLSNPKFHSHYCPDITKSLFKSIILMFESPDQRERLKLTTLFHAFYKAFRGLRNDAQKICSVYLRQFTYCGDPNLCCQELLFTFVPIFSGYKVPLNPNHIRFFIEAVIPLHRSPNLYQFHNSLVSATTAMLMKNNKLSTFVFHEIFTHWPFTSPTKKIMLLKELELLADFVDKEEEKKIILPFTLLMAHCIDDQNFAVVERSLLIWESDSIMRITRSNIPVIFPLILPQIYKTILTHWSNDVKSLAIRTMRVLKGINQAAFDQVGLDIKKIENDKILKELKKGSTWNKLIDLYGENQEEKADFKEKLSKTFIGCEALSSRNPSSKTFNRV</sequence>
<reference evidence="2 3" key="1">
    <citation type="submission" date="2024-04" db="EMBL/GenBank/DDBJ databases">
        <title>Tritrichomonas musculus Genome.</title>
        <authorList>
            <person name="Alves-Ferreira E."/>
            <person name="Grigg M."/>
            <person name="Lorenzi H."/>
            <person name="Galac M."/>
        </authorList>
    </citation>
    <scope>NUCLEOTIDE SEQUENCE [LARGE SCALE GENOMIC DNA]</scope>
    <source>
        <strain evidence="2 3">EAF2021</strain>
    </source>
</reference>